<dbReference type="AlphaFoldDB" id="A0A2X3D9I7"/>
<reference evidence="1 2" key="1">
    <citation type="submission" date="2018-06" db="EMBL/GenBank/DDBJ databases">
        <authorList>
            <consortium name="Pathogen Informatics"/>
            <person name="Doyle S."/>
        </authorList>
    </citation>
    <scope>NUCLEOTIDE SEQUENCE [LARGE SCALE GENOMIC DNA]</scope>
    <source>
        <strain evidence="1 2">NCTC9645</strain>
    </source>
</reference>
<name>A0A2X3D9I7_KLEPN</name>
<accession>A0A2X3D9I7</accession>
<sequence>MGSKAKLFNQQHKIGSTFIYQPNRALRGGPVVRTVEAARDLKSATVVEINVAPYFVNIESLTPTN</sequence>
<evidence type="ECO:0000313" key="2">
    <source>
        <dbReference type="Proteomes" id="UP000250675"/>
    </source>
</evidence>
<dbReference type="EMBL" id="UASO01000004">
    <property type="protein sequence ID" value="SQC20991.1"/>
    <property type="molecule type" value="Genomic_DNA"/>
</dbReference>
<gene>
    <name evidence="1" type="ORF">NCTC9645_01968</name>
</gene>
<dbReference type="Proteomes" id="UP000250675">
    <property type="component" value="Unassembled WGS sequence"/>
</dbReference>
<proteinExistence type="predicted"/>
<evidence type="ECO:0000313" key="1">
    <source>
        <dbReference type="EMBL" id="SQC20991.1"/>
    </source>
</evidence>
<organism evidence="1 2">
    <name type="scientific">Klebsiella pneumoniae</name>
    <dbReference type="NCBI Taxonomy" id="573"/>
    <lineage>
        <taxon>Bacteria</taxon>
        <taxon>Pseudomonadati</taxon>
        <taxon>Pseudomonadota</taxon>
        <taxon>Gammaproteobacteria</taxon>
        <taxon>Enterobacterales</taxon>
        <taxon>Enterobacteriaceae</taxon>
        <taxon>Klebsiella/Raoultella group</taxon>
        <taxon>Klebsiella</taxon>
        <taxon>Klebsiella pneumoniae complex</taxon>
    </lineage>
</organism>
<protein>
    <submittedName>
        <fullName evidence="1">Uncharacterized protein</fullName>
    </submittedName>
</protein>